<feature type="region of interest" description="Disordered" evidence="1">
    <location>
        <begin position="24"/>
        <end position="62"/>
    </location>
</feature>
<gene>
    <name evidence="2" type="ORF">M5D96_011874</name>
</gene>
<keyword evidence="3" id="KW-1185">Reference proteome</keyword>
<comment type="caution">
    <text evidence="2">The sequence shown here is derived from an EMBL/GenBank/DDBJ whole genome shotgun (WGS) entry which is preliminary data.</text>
</comment>
<dbReference type="Proteomes" id="UP001059596">
    <property type="component" value="Unassembled WGS sequence"/>
</dbReference>
<dbReference type="EMBL" id="JAMKOV010000039">
    <property type="protein sequence ID" value="KAI8035326.1"/>
    <property type="molecule type" value="Genomic_DNA"/>
</dbReference>
<reference evidence="2" key="1">
    <citation type="journal article" date="2023" name="Genome Biol. Evol.">
        <title>Long-read-based Genome Assembly of Drosophila gunungcola Reveals Fewer Chemosensory Genes in Flower-breeding Species.</title>
        <authorList>
            <person name="Negi A."/>
            <person name="Liao B.Y."/>
            <person name="Yeh S.D."/>
        </authorList>
    </citation>
    <scope>NUCLEOTIDE SEQUENCE</scope>
    <source>
        <strain evidence="2">Sukarami</strain>
    </source>
</reference>
<protein>
    <submittedName>
        <fullName evidence="2">Uncharacterized protein</fullName>
    </submittedName>
</protein>
<accession>A0A9P9YEB7</accession>
<organism evidence="2 3">
    <name type="scientific">Drosophila gunungcola</name>
    <name type="common">fruit fly</name>
    <dbReference type="NCBI Taxonomy" id="103775"/>
    <lineage>
        <taxon>Eukaryota</taxon>
        <taxon>Metazoa</taxon>
        <taxon>Ecdysozoa</taxon>
        <taxon>Arthropoda</taxon>
        <taxon>Hexapoda</taxon>
        <taxon>Insecta</taxon>
        <taxon>Pterygota</taxon>
        <taxon>Neoptera</taxon>
        <taxon>Endopterygota</taxon>
        <taxon>Diptera</taxon>
        <taxon>Brachycera</taxon>
        <taxon>Muscomorpha</taxon>
        <taxon>Ephydroidea</taxon>
        <taxon>Drosophilidae</taxon>
        <taxon>Drosophila</taxon>
        <taxon>Sophophora</taxon>
    </lineage>
</organism>
<evidence type="ECO:0000313" key="2">
    <source>
        <dbReference type="EMBL" id="KAI8035326.1"/>
    </source>
</evidence>
<proteinExistence type="predicted"/>
<feature type="compositionally biased region" description="Low complexity" evidence="1">
    <location>
        <begin position="28"/>
        <end position="37"/>
    </location>
</feature>
<name>A0A9P9YEB7_9MUSC</name>
<evidence type="ECO:0000256" key="1">
    <source>
        <dbReference type="SAM" id="MobiDB-lite"/>
    </source>
</evidence>
<dbReference type="AlphaFoldDB" id="A0A9P9YEB7"/>
<sequence length="62" mass="7013">MAFSSRAAQKQFDDCGCMKASRPLMVGRRSSTRTSTHSPHHHRRKRKTPWALASVWSAGTTR</sequence>
<evidence type="ECO:0000313" key="3">
    <source>
        <dbReference type="Proteomes" id="UP001059596"/>
    </source>
</evidence>
<feature type="compositionally biased region" description="Basic residues" evidence="1">
    <location>
        <begin position="38"/>
        <end position="48"/>
    </location>
</feature>